<dbReference type="EMBL" id="JQED01000005">
    <property type="protein sequence ID" value="KGJ94373.1"/>
    <property type="molecule type" value="Genomic_DNA"/>
</dbReference>
<comment type="similarity">
    <text evidence="7">Belongs to the MoaC family.</text>
</comment>
<dbReference type="Pfam" id="PF01967">
    <property type="entry name" value="MoaC"/>
    <property type="match status" value="1"/>
</dbReference>
<dbReference type="InterPro" id="IPR050105">
    <property type="entry name" value="MoCo_biosynth_MoaA/MoaC"/>
</dbReference>
<dbReference type="CDD" id="cd01420">
    <property type="entry name" value="MoaC_PE"/>
    <property type="match status" value="1"/>
</dbReference>
<dbReference type="RefSeq" id="WP_033092343.1">
    <property type="nucleotide sequence ID" value="NZ_JQED01000005.1"/>
</dbReference>
<feature type="domain" description="Molybdopterin cofactor biosynthesis C (MoaC)" evidence="9">
    <location>
        <begin position="30"/>
        <end position="165"/>
    </location>
</feature>
<gene>
    <name evidence="7" type="primary">moaC</name>
    <name evidence="10" type="ORF">ND2E_1562</name>
</gene>
<comment type="pathway">
    <text evidence="2 7">Cofactor biosynthesis; molybdopterin biosynthesis.</text>
</comment>
<dbReference type="EC" id="4.6.1.17" evidence="3 7"/>
<proteinExistence type="inferred from homology"/>
<evidence type="ECO:0000256" key="2">
    <source>
        <dbReference type="ARBA" id="ARBA00005046"/>
    </source>
</evidence>
<feature type="region of interest" description="Disordered" evidence="8">
    <location>
        <begin position="1"/>
        <end position="26"/>
    </location>
</feature>
<dbReference type="InterPro" id="IPR047594">
    <property type="entry name" value="MoaC_bact/euk"/>
</dbReference>
<dbReference type="FunFam" id="3.30.70.640:FF:000001">
    <property type="entry name" value="Cyclic pyranopterin monophosphate synthase"/>
    <property type="match status" value="1"/>
</dbReference>
<dbReference type="PANTHER" id="PTHR22960:SF29">
    <property type="entry name" value="CYCLIC PYRANOPTERIN MONOPHOSPHATE SYNTHASE"/>
    <property type="match status" value="1"/>
</dbReference>
<sequence>MTSNTTRTKQTVAEQTPELSHLNQQGEANMVDVTEKAMTSRTATAQGFIKMNRATFELITTGKHKKGDVFAVARIAGIQAAKKCSDLIPLCHPLMLSKVQVDFTLDSDNNQVQVKSLCRLTGQTGVEMEALTAVSVACLTLFDMCKAADPAMMIHGIEVLTKDGGKSGHWQSPST</sequence>
<dbReference type="OrthoDB" id="9794429at2"/>
<dbReference type="UniPathway" id="UPA00344"/>
<dbReference type="NCBIfam" id="TIGR00581">
    <property type="entry name" value="moaC"/>
    <property type="match status" value="1"/>
</dbReference>
<name>A0A099KXJ2_COLPS</name>
<evidence type="ECO:0000256" key="1">
    <source>
        <dbReference type="ARBA" id="ARBA00001637"/>
    </source>
</evidence>
<dbReference type="HAMAP" id="MF_01224_B">
    <property type="entry name" value="MoaC_B"/>
    <property type="match status" value="1"/>
</dbReference>
<dbReference type="AlphaFoldDB" id="A0A099KXJ2"/>
<dbReference type="InterPro" id="IPR002820">
    <property type="entry name" value="Mopterin_CF_biosynth-C_dom"/>
</dbReference>
<dbReference type="Gene3D" id="3.30.70.640">
    <property type="entry name" value="Molybdopterin cofactor biosynthesis C (MoaC) domain"/>
    <property type="match status" value="1"/>
</dbReference>
<dbReference type="PATRIC" id="fig|28229.4.peg.566"/>
<evidence type="ECO:0000256" key="4">
    <source>
        <dbReference type="ARBA" id="ARBA00023150"/>
    </source>
</evidence>
<dbReference type="InterPro" id="IPR036522">
    <property type="entry name" value="MoaC_sf"/>
</dbReference>
<feature type="binding site" evidence="7">
    <location>
        <begin position="128"/>
        <end position="129"/>
    </location>
    <ligand>
        <name>substrate</name>
    </ligand>
</feature>
<feature type="binding site" evidence="7">
    <location>
        <begin position="90"/>
        <end position="92"/>
    </location>
    <ligand>
        <name>substrate</name>
    </ligand>
</feature>
<dbReference type="SUPFAM" id="SSF55040">
    <property type="entry name" value="Molybdenum cofactor biosynthesis protein C, MoaC"/>
    <property type="match status" value="1"/>
</dbReference>
<dbReference type="InterPro" id="IPR023045">
    <property type="entry name" value="MoaC"/>
</dbReference>
<evidence type="ECO:0000313" key="11">
    <source>
        <dbReference type="Proteomes" id="UP000029843"/>
    </source>
</evidence>
<evidence type="ECO:0000256" key="7">
    <source>
        <dbReference type="HAMAP-Rule" id="MF_01224"/>
    </source>
</evidence>
<dbReference type="PANTHER" id="PTHR22960">
    <property type="entry name" value="MOLYBDOPTERIN COFACTOR SYNTHESIS PROTEIN A"/>
    <property type="match status" value="1"/>
</dbReference>
<dbReference type="GO" id="GO:0061799">
    <property type="term" value="F:cyclic pyranopterin monophosphate synthase activity"/>
    <property type="evidence" value="ECO:0007669"/>
    <property type="project" value="UniProtKB-UniRule"/>
</dbReference>
<dbReference type="Proteomes" id="UP000029843">
    <property type="component" value="Unassembled WGS sequence"/>
</dbReference>
<evidence type="ECO:0000256" key="8">
    <source>
        <dbReference type="SAM" id="MobiDB-lite"/>
    </source>
</evidence>
<comment type="function">
    <text evidence="6 7">Catalyzes the conversion of (8S)-3',8-cyclo-7,8-dihydroguanosine 5'-triphosphate to cyclic pyranopterin monophosphate (cPMP).</text>
</comment>
<comment type="subunit">
    <text evidence="7">Homohexamer; trimer of dimers.</text>
</comment>
<dbReference type="NCBIfam" id="NF006870">
    <property type="entry name" value="PRK09364.1"/>
    <property type="match status" value="1"/>
</dbReference>
<accession>A0A099KXJ2</accession>
<protein>
    <recommendedName>
        <fullName evidence="3 7">Cyclic pyranopterin monophosphate synthase</fullName>
        <ecNumber evidence="3 7">4.6.1.17</ecNumber>
    </recommendedName>
    <alternativeName>
        <fullName evidence="7">Molybdenum cofactor biosynthesis protein C</fullName>
    </alternativeName>
</protein>
<evidence type="ECO:0000256" key="5">
    <source>
        <dbReference type="ARBA" id="ARBA00023239"/>
    </source>
</evidence>
<dbReference type="GO" id="GO:0006777">
    <property type="term" value="P:Mo-molybdopterin cofactor biosynthetic process"/>
    <property type="evidence" value="ECO:0007669"/>
    <property type="project" value="UniProtKB-UniRule"/>
</dbReference>
<organism evidence="10 11">
    <name type="scientific">Colwellia psychrerythraea</name>
    <name type="common">Vibrio psychroerythus</name>
    <dbReference type="NCBI Taxonomy" id="28229"/>
    <lineage>
        <taxon>Bacteria</taxon>
        <taxon>Pseudomonadati</taxon>
        <taxon>Pseudomonadota</taxon>
        <taxon>Gammaproteobacteria</taxon>
        <taxon>Alteromonadales</taxon>
        <taxon>Colwelliaceae</taxon>
        <taxon>Colwellia</taxon>
    </lineage>
</organism>
<keyword evidence="4 7" id="KW-0501">Molybdenum cofactor biosynthesis</keyword>
<evidence type="ECO:0000256" key="3">
    <source>
        <dbReference type="ARBA" id="ARBA00012575"/>
    </source>
</evidence>
<feature type="active site" evidence="7">
    <location>
        <position position="143"/>
    </location>
</feature>
<keyword evidence="5 7" id="KW-0456">Lyase</keyword>
<reference evidence="10 11" key="1">
    <citation type="submission" date="2014-08" db="EMBL/GenBank/DDBJ databases">
        <title>Genomic and Phenotypic Diversity of Colwellia psychrerythraea strains from Disparate Marine Basins.</title>
        <authorList>
            <person name="Techtmann S.M."/>
            <person name="Stelling S.C."/>
            <person name="Utturkar S.M."/>
            <person name="Alshibli N."/>
            <person name="Harris A."/>
            <person name="Brown S.D."/>
            <person name="Hazen T.C."/>
        </authorList>
    </citation>
    <scope>NUCLEOTIDE SEQUENCE [LARGE SCALE GENOMIC DNA]</scope>
    <source>
        <strain evidence="10 11">ND2E</strain>
    </source>
</reference>
<evidence type="ECO:0000256" key="6">
    <source>
        <dbReference type="ARBA" id="ARBA00055087"/>
    </source>
</evidence>
<evidence type="ECO:0000313" key="10">
    <source>
        <dbReference type="EMBL" id="KGJ94373.1"/>
    </source>
</evidence>
<evidence type="ECO:0000259" key="9">
    <source>
        <dbReference type="Pfam" id="PF01967"/>
    </source>
</evidence>
<comment type="caution">
    <text evidence="10">The sequence shown here is derived from an EMBL/GenBank/DDBJ whole genome shotgun (WGS) entry which is preliminary data.</text>
</comment>
<comment type="catalytic activity">
    <reaction evidence="1 7">
        <text>(8S)-3',8-cyclo-7,8-dihydroguanosine 5'-triphosphate = cyclic pyranopterin phosphate + diphosphate</text>
        <dbReference type="Rhea" id="RHEA:49580"/>
        <dbReference type="ChEBI" id="CHEBI:33019"/>
        <dbReference type="ChEBI" id="CHEBI:59648"/>
        <dbReference type="ChEBI" id="CHEBI:131766"/>
        <dbReference type="EC" id="4.6.1.17"/>
    </reaction>
</comment>